<gene>
    <name evidence="1" type="ORF">FOQG_01194</name>
</gene>
<reference evidence="1 2" key="1">
    <citation type="submission" date="2011-11" db="EMBL/GenBank/DDBJ databases">
        <title>The Genome Sequence of Fusarium oxysporum PHW815.</title>
        <authorList>
            <consortium name="The Broad Institute Genome Sequencing Platform"/>
            <person name="Ma L.-J."/>
            <person name="Gale L.R."/>
            <person name="Schwartz D.C."/>
            <person name="Zhou S."/>
            <person name="Corby-Kistler H."/>
            <person name="Young S.K."/>
            <person name="Zeng Q."/>
            <person name="Gargeya S."/>
            <person name="Fitzgerald M."/>
            <person name="Haas B."/>
            <person name="Abouelleil A."/>
            <person name="Alvarado L."/>
            <person name="Arachchi H.M."/>
            <person name="Berlin A."/>
            <person name="Brown A."/>
            <person name="Chapman S.B."/>
            <person name="Chen Z."/>
            <person name="Dunbar C."/>
            <person name="Freedman E."/>
            <person name="Gearin G."/>
            <person name="Goldberg J."/>
            <person name="Griggs A."/>
            <person name="Gujja S."/>
            <person name="Heiman D."/>
            <person name="Howarth C."/>
            <person name="Larson L."/>
            <person name="Lui A."/>
            <person name="MacDonald P.J.P."/>
            <person name="Montmayeur A."/>
            <person name="Murphy C."/>
            <person name="Neiman D."/>
            <person name="Pearson M."/>
            <person name="Priest M."/>
            <person name="Roberts A."/>
            <person name="Saif S."/>
            <person name="Shea T."/>
            <person name="Shenoy N."/>
            <person name="Sisk P."/>
            <person name="Stolte C."/>
            <person name="Sykes S."/>
            <person name="Wortman J."/>
            <person name="Nusbaum C."/>
            <person name="Birren B."/>
        </authorList>
    </citation>
    <scope>NUCLEOTIDE SEQUENCE [LARGE SCALE GENOMIC DNA]</scope>
    <source>
        <strain evidence="1 2">54005</strain>
    </source>
</reference>
<sequence>MAPATGLQTPDPALQRYAAAEVPQLPAFAPAPAAADDADADADADAVADAESTLNMRWTSIDHCATNMEAPGPI</sequence>
<dbReference type="HOGENOM" id="CLU_2794063_0_0_1"/>
<proteinExistence type="predicted"/>
<evidence type="ECO:0000313" key="1">
    <source>
        <dbReference type="EMBL" id="EXK98221.1"/>
    </source>
</evidence>
<dbReference type="EMBL" id="JH658363">
    <property type="protein sequence ID" value="EXK98221.1"/>
    <property type="molecule type" value="Genomic_DNA"/>
</dbReference>
<keyword evidence="2" id="KW-1185">Reference proteome</keyword>
<name>X0CVR0_FUSOX</name>
<organism evidence="1 2">
    <name type="scientific">Fusarium oxysporum f. sp. raphani 54005</name>
    <dbReference type="NCBI Taxonomy" id="1089458"/>
    <lineage>
        <taxon>Eukaryota</taxon>
        <taxon>Fungi</taxon>
        <taxon>Dikarya</taxon>
        <taxon>Ascomycota</taxon>
        <taxon>Pezizomycotina</taxon>
        <taxon>Sordariomycetes</taxon>
        <taxon>Hypocreomycetidae</taxon>
        <taxon>Hypocreales</taxon>
        <taxon>Nectriaceae</taxon>
        <taxon>Fusarium</taxon>
        <taxon>Fusarium oxysporum species complex</taxon>
    </lineage>
</organism>
<dbReference type="Proteomes" id="UP000030663">
    <property type="component" value="Unassembled WGS sequence"/>
</dbReference>
<dbReference type="AlphaFoldDB" id="X0CVR0"/>
<protein>
    <submittedName>
        <fullName evidence="1">Uncharacterized protein</fullName>
    </submittedName>
</protein>
<evidence type="ECO:0000313" key="2">
    <source>
        <dbReference type="Proteomes" id="UP000030663"/>
    </source>
</evidence>
<accession>X0CVR0</accession>